<dbReference type="OrthoDB" id="9805159at2"/>
<organism evidence="5 6">
    <name type="scientific">Sinorhizobium alkalisoli</name>
    <dbReference type="NCBI Taxonomy" id="1752398"/>
    <lineage>
        <taxon>Bacteria</taxon>
        <taxon>Pseudomonadati</taxon>
        <taxon>Pseudomonadota</taxon>
        <taxon>Alphaproteobacteria</taxon>
        <taxon>Hyphomicrobiales</taxon>
        <taxon>Rhizobiaceae</taxon>
        <taxon>Sinorhizobium/Ensifer group</taxon>
        <taxon>Sinorhizobium</taxon>
    </lineage>
</organism>
<keyword evidence="6" id="KW-1185">Reference proteome</keyword>
<keyword evidence="2" id="KW-0378">Hydrolase</keyword>
<dbReference type="InterPro" id="IPR017853">
    <property type="entry name" value="GH"/>
</dbReference>
<evidence type="ECO:0000256" key="3">
    <source>
        <dbReference type="ARBA" id="ARBA00023295"/>
    </source>
</evidence>
<dbReference type="Gene3D" id="3.20.20.80">
    <property type="entry name" value="Glycosidases"/>
    <property type="match status" value="1"/>
</dbReference>
<dbReference type="InterPro" id="IPR006047">
    <property type="entry name" value="GH13_cat_dom"/>
</dbReference>
<sequence length="544" mass="62438">MGDQYEWWRGSVTYQIYPRSFQDSNGDGIGDLNGITERLRYLADLGVDAIWLSPIFTSPMADMGYDVANYTDIDPTFGTLADFDRMIARAHELGLKVIIDQVLSHSSAQHSFFQESRKSRDNPKSDWYVWADPKADGSPPNNWLSVFGGPAWQWETRRKQYYFHNFLVEQPDFNFHNPDVQDWLLSTMKFWLDRGVDGFRLDTVNFYFHDKLLRDDPADFRRKAVPEWNPYWMKYHLFSKNQPENLVFLERMRALLDQYHARAMVGEMGEAHHAIRMMGEYTTGKRLHKCYSFEMLGDAFNAAHFRNQIEDFFTGAPGGWPTWAFSNHDVVRHVSRWARHGLSQDALAKQAAALLLSLQGSICLYQGEELGQTETDLEYHELTDPQGLRFWPENKGRDGCRTPMVWDGHTPYGGFSTGKPWLPIKAPQAARHAGGQLDQPDSVLEFYRRMLKLRRENESLRTGPTQFFDTSEPVLAFTRGGEVLCVFNLSPHPHSVRLEGVGVVSLNEATEHHGDVLKLHPNGFALMQIVGTPNVTDVREPVIV</sequence>
<reference evidence="6" key="1">
    <citation type="submission" date="2016-05" db="EMBL/GenBank/DDBJ databases">
        <authorList>
            <person name="Li Y."/>
        </authorList>
    </citation>
    <scope>NUCLEOTIDE SEQUENCE [LARGE SCALE GENOMIC DNA]</scope>
    <source>
        <strain evidence="6">YIC4027</strain>
    </source>
</reference>
<dbReference type="PANTHER" id="PTHR10357:SF179">
    <property type="entry name" value="NEUTRAL AND BASIC AMINO ACID TRANSPORT PROTEIN RBAT"/>
    <property type="match status" value="1"/>
</dbReference>
<dbReference type="GO" id="GO:0009313">
    <property type="term" value="P:oligosaccharide catabolic process"/>
    <property type="evidence" value="ECO:0007669"/>
    <property type="project" value="TreeGrafter"/>
</dbReference>
<dbReference type="EMBL" id="LYBW01000061">
    <property type="protein sequence ID" value="ODR89633.1"/>
    <property type="molecule type" value="Genomic_DNA"/>
</dbReference>
<evidence type="ECO:0000313" key="6">
    <source>
        <dbReference type="Proteomes" id="UP000094342"/>
    </source>
</evidence>
<dbReference type="FunFam" id="3.90.400.10:FF:000002">
    <property type="entry name" value="Sucrose isomerase"/>
    <property type="match status" value="1"/>
</dbReference>
<dbReference type="SUPFAM" id="SSF51445">
    <property type="entry name" value="(Trans)glycosidases"/>
    <property type="match status" value="1"/>
</dbReference>
<accession>A0A1E3V7M5</accession>
<dbReference type="SMART" id="SM00642">
    <property type="entry name" value="Aamy"/>
    <property type="match status" value="1"/>
</dbReference>
<evidence type="ECO:0000259" key="4">
    <source>
        <dbReference type="SMART" id="SM00642"/>
    </source>
</evidence>
<dbReference type="PANTHER" id="PTHR10357">
    <property type="entry name" value="ALPHA-AMYLASE FAMILY MEMBER"/>
    <property type="match status" value="1"/>
</dbReference>
<dbReference type="RefSeq" id="WP_069460200.1">
    <property type="nucleotide sequence ID" value="NZ_LYBW01000061.1"/>
</dbReference>
<evidence type="ECO:0000313" key="5">
    <source>
        <dbReference type="EMBL" id="ODR89633.1"/>
    </source>
</evidence>
<evidence type="ECO:0000256" key="1">
    <source>
        <dbReference type="ARBA" id="ARBA00008061"/>
    </source>
</evidence>
<dbReference type="InterPro" id="IPR045857">
    <property type="entry name" value="O16G_dom_2"/>
</dbReference>
<comment type="caution">
    <text evidence="5">The sequence shown here is derived from an EMBL/GenBank/DDBJ whole genome shotgun (WGS) entry which is preliminary data.</text>
</comment>
<gene>
    <name evidence="5" type="ORF">A8M32_20215</name>
</gene>
<proteinExistence type="inferred from homology"/>
<name>A0A1E3V7M5_9HYPH</name>
<dbReference type="Gene3D" id="3.90.400.10">
    <property type="entry name" value="Oligo-1,6-glucosidase, Domain 2"/>
    <property type="match status" value="1"/>
</dbReference>
<dbReference type="Pfam" id="PF00128">
    <property type="entry name" value="Alpha-amylase"/>
    <property type="match status" value="1"/>
</dbReference>
<dbReference type="InterPro" id="IPR013780">
    <property type="entry name" value="Glyco_hydro_b"/>
</dbReference>
<dbReference type="CDD" id="cd11330">
    <property type="entry name" value="AmyAc_OligoGlu"/>
    <property type="match status" value="1"/>
</dbReference>
<dbReference type="AlphaFoldDB" id="A0A1E3V7M5"/>
<keyword evidence="3" id="KW-0326">Glycosidase</keyword>
<protein>
    <submittedName>
        <fullName evidence="5">Alpha-glucosidase</fullName>
    </submittedName>
</protein>
<feature type="domain" description="Glycosyl hydrolase family 13 catalytic" evidence="4">
    <location>
        <begin position="15"/>
        <end position="401"/>
    </location>
</feature>
<comment type="similarity">
    <text evidence="1">Belongs to the glycosyl hydrolase 13 family.</text>
</comment>
<dbReference type="Gene3D" id="2.60.40.1180">
    <property type="entry name" value="Golgi alpha-mannosidase II"/>
    <property type="match status" value="1"/>
</dbReference>
<dbReference type="GO" id="GO:0004556">
    <property type="term" value="F:alpha-amylase activity"/>
    <property type="evidence" value="ECO:0007669"/>
    <property type="project" value="TreeGrafter"/>
</dbReference>
<dbReference type="Proteomes" id="UP000094342">
    <property type="component" value="Unassembled WGS sequence"/>
</dbReference>
<evidence type="ECO:0000256" key="2">
    <source>
        <dbReference type="ARBA" id="ARBA00022801"/>
    </source>
</evidence>
<dbReference type="STRING" id="1752398.A8M32_20215"/>